<dbReference type="Gene3D" id="1.10.600.10">
    <property type="entry name" value="Farnesyl Diphosphate Synthase"/>
    <property type="match status" value="1"/>
</dbReference>
<sequence length="330" mass="35885">MTPKFGGAAGDAGRRQQPVAGLDAESVGRACADAVGSLREANSGAFKEFAPFLGPEPVVELLPYNFLPEWAEDRVGREALHELAIAGKMVHAQVRWLDKIADDLAPRSVLANVHGLNEALDNLARARFRSVLGEEKAAPFFAMFAQLYARYAASLAVDQASRGFRGGRLSLEQYVEHAKARAAPVRAPVDAVLLLIGTSEEQISEARSCFGWWAAGLQLYDDAIDVEEDFAAGRLSWVVSETLGALGAHDMVEDLEEDLFYETALVGGHLVRNLAAAESLFEKALCLAESDFPRCIDYLRATLRRTRQYRTDLEELMASVHGTEGHAPAG</sequence>
<organism evidence="2 3">
    <name type="scientific">Rubrobacter radiotolerans</name>
    <name type="common">Arthrobacter radiotolerans</name>
    <dbReference type="NCBI Taxonomy" id="42256"/>
    <lineage>
        <taxon>Bacteria</taxon>
        <taxon>Bacillati</taxon>
        <taxon>Actinomycetota</taxon>
        <taxon>Rubrobacteria</taxon>
        <taxon>Rubrobacterales</taxon>
        <taxon>Rubrobacteraceae</taxon>
        <taxon>Rubrobacter</taxon>
    </lineage>
</organism>
<feature type="region of interest" description="Disordered" evidence="1">
    <location>
        <begin position="1"/>
        <end position="20"/>
    </location>
</feature>
<comment type="caution">
    <text evidence="2">The sequence shown here is derived from an EMBL/GenBank/DDBJ whole genome shotgun (WGS) entry which is preliminary data.</text>
</comment>
<accession>A0AB35T9E8</accession>
<dbReference type="CDD" id="cd00385">
    <property type="entry name" value="Isoprenoid_Biosyn_C1"/>
    <property type="match status" value="1"/>
</dbReference>
<protein>
    <recommendedName>
        <fullName evidence="4">Tetratricopeptide repeat</fullName>
    </recommendedName>
</protein>
<evidence type="ECO:0000256" key="1">
    <source>
        <dbReference type="SAM" id="MobiDB-lite"/>
    </source>
</evidence>
<evidence type="ECO:0000313" key="2">
    <source>
        <dbReference type="EMBL" id="MDX5895307.1"/>
    </source>
</evidence>
<evidence type="ECO:0008006" key="4">
    <source>
        <dbReference type="Google" id="ProtNLM"/>
    </source>
</evidence>
<dbReference type="AlphaFoldDB" id="A0AB35T9E8"/>
<dbReference type="RefSeq" id="WP_159449847.1">
    <property type="nucleotide sequence ID" value="NZ_JAWXXX010000002.1"/>
</dbReference>
<gene>
    <name evidence="2" type="ORF">SIL72_14865</name>
</gene>
<name>A0AB35T9E8_RUBRA</name>
<dbReference type="Proteomes" id="UP001281130">
    <property type="component" value="Unassembled WGS sequence"/>
</dbReference>
<evidence type="ECO:0000313" key="3">
    <source>
        <dbReference type="Proteomes" id="UP001281130"/>
    </source>
</evidence>
<proteinExistence type="predicted"/>
<dbReference type="InterPro" id="IPR008949">
    <property type="entry name" value="Isoprenoid_synthase_dom_sf"/>
</dbReference>
<dbReference type="EMBL" id="JAWXXX010000002">
    <property type="protein sequence ID" value="MDX5895307.1"/>
    <property type="molecule type" value="Genomic_DNA"/>
</dbReference>
<reference evidence="2" key="1">
    <citation type="submission" date="2023-11" db="EMBL/GenBank/DDBJ databases">
        <title>MicrobeMod: A computational toolkit for identifying prokaryotic methylation and restriction-modification with nanopore sequencing.</title>
        <authorList>
            <person name="Crits-Christoph A."/>
            <person name="Kang S.C."/>
            <person name="Lee H."/>
            <person name="Ostrov N."/>
        </authorList>
    </citation>
    <scope>NUCLEOTIDE SEQUENCE</scope>
    <source>
        <strain evidence="2">ATCC 51242</strain>
    </source>
</reference>